<dbReference type="EMBL" id="CP002216">
    <property type="protein sequence ID" value="ADQ05548.1"/>
    <property type="molecule type" value="Genomic_DNA"/>
</dbReference>
<dbReference type="Proteomes" id="UP000006889">
    <property type="component" value="Chromosome"/>
</dbReference>
<dbReference type="eggNOG" id="ENOG5033W4C">
    <property type="taxonomic scope" value="Bacteria"/>
</dbReference>
<accession>E4Q663</accession>
<dbReference type="OrthoDB" id="9952016at2"/>
<keyword evidence="2" id="KW-1185">Reference proteome</keyword>
<reference key="1">
    <citation type="submission" date="2010-09" db="EMBL/GenBank/DDBJ databases">
        <title>Complete sequence of Caldicellulosiruptor owensensis OL.</title>
        <authorList>
            <consortium name="US DOE Joint Genome Institute"/>
            <person name="Lucas S."/>
            <person name="Copeland A."/>
            <person name="Lapidus A."/>
            <person name="Cheng J.-F."/>
            <person name="Bruce D."/>
            <person name="Goodwin L."/>
            <person name="Pitluck S."/>
            <person name="Davenport K."/>
            <person name="Detter J.C."/>
            <person name="Han C."/>
            <person name="Tapia R."/>
            <person name="Land M."/>
            <person name="Hauser L."/>
            <person name="Chang Y.-J."/>
            <person name="Jeffries C."/>
            <person name="Kyrpides N."/>
            <person name="Ivanova N."/>
            <person name="Mikhailova N."/>
            <person name="Blumer-Schuette S.E."/>
            <person name="Kelly R.M."/>
            <person name="Woyke T."/>
        </authorList>
    </citation>
    <scope>NUCLEOTIDE SEQUENCE</scope>
    <source>
        <strain>OL</strain>
    </source>
</reference>
<sequence>MTLKRNKHFWTIVSPAVWQKLCEIAERESLPVTKVVLRILFAEFDYTGEEILTDYSFSSRTGHKIIARVTENERKKLEELAEKHGVTVCQLTRNVLYTHLIAKSSKI</sequence>
<gene>
    <name evidence="1" type="ordered locus">Calow_2037</name>
</gene>
<reference evidence="1 2" key="2">
    <citation type="journal article" date="2011" name="J. Bacteriol.">
        <title>Complete genome sequences for the anaerobic, extremely thermophilic plant biomass-degrading bacteria Caldicellulosiruptor hydrothermalis, Caldicellulosiruptor kristjanssonii, Caldicellulosiruptor kronotskyensis, Caldicellulosiruptor owensenis, and Caldicellulosiruptor lactoaceticus.</title>
        <authorList>
            <person name="Blumer-Schuette S.E."/>
            <person name="Ozdemir I."/>
            <person name="Mistry D."/>
            <person name="Lucas S."/>
            <person name="Lapidus A."/>
            <person name="Cheng J.F."/>
            <person name="Goodwin L.A."/>
            <person name="Pitluck S."/>
            <person name="Land M.L."/>
            <person name="Hauser L.J."/>
            <person name="Woyke T."/>
            <person name="Mikhailova N."/>
            <person name="Pati A."/>
            <person name="Kyrpides N.C."/>
            <person name="Ivanova N."/>
            <person name="Detter J.C."/>
            <person name="Walston-Davenport K."/>
            <person name="Han S."/>
            <person name="Adams M.W."/>
            <person name="Kelly R.M."/>
        </authorList>
    </citation>
    <scope>NUCLEOTIDE SEQUENCE [LARGE SCALE GENOMIC DNA]</scope>
    <source>
        <strain evidence="2">ATCC 700167 / DSM 13100 / OL</strain>
    </source>
</reference>
<dbReference type="HOGENOM" id="CLU_2276162_0_0_9"/>
<proteinExistence type="predicted"/>
<evidence type="ECO:0000313" key="2">
    <source>
        <dbReference type="Proteomes" id="UP000006889"/>
    </source>
</evidence>
<name>E4Q663_CALOW</name>
<dbReference type="AlphaFoldDB" id="E4Q663"/>
<organism evidence="1 2">
    <name type="scientific">Caldicellulosiruptor owensensis (strain ATCC 700167 / DSM 13100 / OL)</name>
    <dbReference type="NCBI Taxonomy" id="632518"/>
    <lineage>
        <taxon>Bacteria</taxon>
        <taxon>Bacillati</taxon>
        <taxon>Bacillota</taxon>
        <taxon>Bacillota incertae sedis</taxon>
        <taxon>Caldicellulosiruptorales</taxon>
        <taxon>Caldicellulosiruptoraceae</taxon>
        <taxon>Caldicellulosiruptor</taxon>
    </lineage>
</organism>
<dbReference type="KEGG" id="cow:Calow_2037"/>
<protein>
    <submittedName>
        <fullName evidence="1">Uncharacterized protein</fullName>
    </submittedName>
</protein>
<dbReference type="RefSeq" id="WP_013412869.1">
    <property type="nucleotide sequence ID" value="NC_014657.1"/>
</dbReference>
<evidence type="ECO:0000313" key="1">
    <source>
        <dbReference type="EMBL" id="ADQ05548.1"/>
    </source>
</evidence>